<evidence type="ECO:0000256" key="2">
    <source>
        <dbReference type="ARBA" id="ARBA00004141"/>
    </source>
</evidence>
<evidence type="ECO:0000256" key="9">
    <source>
        <dbReference type="ARBA" id="ARBA00023136"/>
    </source>
</evidence>
<dbReference type="PANTHER" id="PTHR42837:SF2">
    <property type="entry name" value="MEMBRANE METALLOPROTEASE ARASP2, CHLOROPLASTIC-RELATED"/>
    <property type="match status" value="1"/>
</dbReference>
<evidence type="ECO:0000256" key="6">
    <source>
        <dbReference type="ARBA" id="ARBA00022833"/>
    </source>
</evidence>
<keyword evidence="12" id="KW-0131">Cell cycle</keyword>
<evidence type="ECO:0000256" key="4">
    <source>
        <dbReference type="ARBA" id="ARBA00022692"/>
    </source>
</evidence>
<dbReference type="InterPro" id="IPR004387">
    <property type="entry name" value="Pept_M50_Zn"/>
</dbReference>
<keyword evidence="5" id="KW-0378">Hydrolase</keyword>
<evidence type="ECO:0000256" key="3">
    <source>
        <dbReference type="ARBA" id="ARBA00022670"/>
    </source>
</evidence>
<evidence type="ECO:0000256" key="5">
    <source>
        <dbReference type="ARBA" id="ARBA00022801"/>
    </source>
</evidence>
<accession>A0A3B1DBV4</accession>
<dbReference type="NCBIfam" id="TIGR00054">
    <property type="entry name" value="RIP metalloprotease RseP"/>
    <property type="match status" value="1"/>
</dbReference>
<dbReference type="CDD" id="cd23081">
    <property type="entry name" value="cpPDZ_EcRseP-like"/>
    <property type="match status" value="1"/>
</dbReference>
<dbReference type="InterPro" id="IPR008915">
    <property type="entry name" value="Peptidase_M50"/>
</dbReference>
<dbReference type="Pfam" id="PF02163">
    <property type="entry name" value="Peptidase_M50"/>
    <property type="match status" value="1"/>
</dbReference>
<keyword evidence="7 10" id="KW-1133">Transmembrane helix</keyword>
<name>A0A3B1DBV4_9ZZZZ</name>
<dbReference type="InterPro" id="IPR036034">
    <property type="entry name" value="PDZ_sf"/>
</dbReference>
<evidence type="ECO:0000256" key="8">
    <source>
        <dbReference type="ARBA" id="ARBA00023049"/>
    </source>
</evidence>
<keyword evidence="6" id="KW-0862">Zinc</keyword>
<keyword evidence="8" id="KW-0482">Metalloprotease</keyword>
<evidence type="ECO:0000256" key="1">
    <source>
        <dbReference type="ARBA" id="ARBA00001947"/>
    </source>
</evidence>
<sequence>MGILIFVHELGHFLVAKVSGVKVLKFSLGFGPKVIGRQIGETEYMLSAFPLGGYVKMLGEETGEELDEAEKERAFNQQSVTKRILIVLAGPLFNIFLTYIIFTSVLSMGLPVNVPVLSNILPVIDEVQEGYPASEAGLKAGDVIVKIDNKRIDTWFDIVNIVVKNPGKKLDFVVKRDGKLLKLRIIPQSVDEVDPSGTKVVIGRIGVKKLGGGFFESIQSDSVLDAPVKGVVATYKMGFFVVDSIKMLITRQVSLKNISGPVTILQESGKAASAGLLTYFMFMALLSVNLGVLNLLPVPILDGGHIFMFLIEGIKGKPLSEKTIAITQRIGLALILLLMAFALYNDFIRIFSGNSTS</sequence>
<feature type="transmembrane region" description="Helical" evidence="10">
    <location>
        <begin position="276"/>
        <end position="300"/>
    </location>
</feature>
<organism evidence="12">
    <name type="scientific">hydrothermal vent metagenome</name>
    <dbReference type="NCBI Taxonomy" id="652676"/>
    <lineage>
        <taxon>unclassified sequences</taxon>
        <taxon>metagenomes</taxon>
        <taxon>ecological metagenomes</taxon>
    </lineage>
</organism>
<dbReference type="AlphaFoldDB" id="A0A3B1DBV4"/>
<evidence type="ECO:0000259" key="11">
    <source>
        <dbReference type="PROSITE" id="PS50106"/>
    </source>
</evidence>
<dbReference type="PROSITE" id="PS50106">
    <property type="entry name" value="PDZ"/>
    <property type="match status" value="1"/>
</dbReference>
<reference evidence="12" key="1">
    <citation type="submission" date="2018-06" db="EMBL/GenBank/DDBJ databases">
        <authorList>
            <person name="Zhirakovskaya E."/>
        </authorList>
    </citation>
    <scope>NUCLEOTIDE SEQUENCE</scope>
</reference>
<evidence type="ECO:0000313" key="12">
    <source>
        <dbReference type="EMBL" id="VAX34313.1"/>
    </source>
</evidence>
<gene>
    <name evidence="12" type="ORF">MNBD_NITROSPIRAE03-1664</name>
</gene>
<dbReference type="Gene3D" id="2.30.42.10">
    <property type="match status" value="1"/>
</dbReference>
<dbReference type="SMART" id="SM00228">
    <property type="entry name" value="PDZ"/>
    <property type="match status" value="1"/>
</dbReference>
<dbReference type="InterPro" id="IPR001478">
    <property type="entry name" value="PDZ"/>
</dbReference>
<proteinExistence type="predicted"/>
<dbReference type="CDD" id="cd06163">
    <property type="entry name" value="S2P-M50_PDZ_RseP-like"/>
    <property type="match status" value="1"/>
</dbReference>
<keyword evidence="3 12" id="KW-0645">Protease</keyword>
<dbReference type="PANTHER" id="PTHR42837">
    <property type="entry name" value="REGULATOR OF SIGMA-E PROTEASE RSEP"/>
    <property type="match status" value="1"/>
</dbReference>
<dbReference type="InterPro" id="IPR041489">
    <property type="entry name" value="PDZ_6"/>
</dbReference>
<comment type="subcellular location">
    <subcellularLocation>
        <location evidence="2">Membrane</location>
        <topology evidence="2">Multi-pass membrane protein</topology>
    </subcellularLocation>
</comment>
<dbReference type="GO" id="GO:0016020">
    <property type="term" value="C:membrane"/>
    <property type="evidence" value="ECO:0007669"/>
    <property type="project" value="UniProtKB-SubCell"/>
</dbReference>
<dbReference type="SUPFAM" id="SSF50156">
    <property type="entry name" value="PDZ domain-like"/>
    <property type="match status" value="1"/>
</dbReference>
<keyword evidence="12" id="KW-0132">Cell division</keyword>
<dbReference type="GO" id="GO:0006508">
    <property type="term" value="P:proteolysis"/>
    <property type="evidence" value="ECO:0007669"/>
    <property type="project" value="UniProtKB-KW"/>
</dbReference>
<feature type="transmembrane region" description="Helical" evidence="10">
    <location>
        <begin position="326"/>
        <end position="344"/>
    </location>
</feature>
<protein>
    <submittedName>
        <fullName evidence="12">Intramembrane protease RasP/YluC, implicated in cell division based on FtsL cleavage</fullName>
    </submittedName>
</protein>
<evidence type="ECO:0000256" key="10">
    <source>
        <dbReference type="SAM" id="Phobius"/>
    </source>
</evidence>
<feature type="domain" description="PDZ" evidence="11">
    <location>
        <begin position="123"/>
        <end position="178"/>
    </location>
</feature>
<dbReference type="EMBL" id="UOGI01000292">
    <property type="protein sequence ID" value="VAX34313.1"/>
    <property type="molecule type" value="Genomic_DNA"/>
</dbReference>
<comment type="cofactor">
    <cofactor evidence="1">
        <name>Zn(2+)</name>
        <dbReference type="ChEBI" id="CHEBI:29105"/>
    </cofactor>
</comment>
<dbReference type="GO" id="GO:0004222">
    <property type="term" value="F:metalloendopeptidase activity"/>
    <property type="evidence" value="ECO:0007669"/>
    <property type="project" value="InterPro"/>
</dbReference>
<feature type="transmembrane region" description="Helical" evidence="10">
    <location>
        <begin position="84"/>
        <end position="102"/>
    </location>
</feature>
<keyword evidence="4 10" id="KW-0812">Transmembrane</keyword>
<dbReference type="Pfam" id="PF17820">
    <property type="entry name" value="PDZ_6"/>
    <property type="match status" value="1"/>
</dbReference>
<evidence type="ECO:0000256" key="7">
    <source>
        <dbReference type="ARBA" id="ARBA00022989"/>
    </source>
</evidence>
<dbReference type="GO" id="GO:0051301">
    <property type="term" value="P:cell division"/>
    <property type="evidence" value="ECO:0007669"/>
    <property type="project" value="UniProtKB-KW"/>
</dbReference>
<keyword evidence="9 10" id="KW-0472">Membrane</keyword>